<evidence type="ECO:0000259" key="4">
    <source>
        <dbReference type="Pfam" id="PF23494"/>
    </source>
</evidence>
<protein>
    <recommendedName>
        <fullName evidence="7">DUF308 domain-containing protein</fullName>
    </recommendedName>
</protein>
<reference evidence="5 6" key="1">
    <citation type="submission" date="2024-10" db="EMBL/GenBank/DDBJ databases">
        <title>The Natural Products Discovery Center: Release of the First 8490 Sequenced Strains for Exploring Actinobacteria Biosynthetic Diversity.</title>
        <authorList>
            <person name="Kalkreuter E."/>
            <person name="Kautsar S.A."/>
            <person name="Yang D."/>
            <person name="Bader C.D."/>
            <person name="Teijaro C.N."/>
            <person name="Fluegel L."/>
            <person name="Davis C.M."/>
            <person name="Simpson J.R."/>
            <person name="Lauterbach L."/>
            <person name="Steele A.D."/>
            <person name="Gui C."/>
            <person name="Meng S."/>
            <person name="Li G."/>
            <person name="Viehrig K."/>
            <person name="Ye F."/>
            <person name="Su P."/>
            <person name="Kiefer A.F."/>
            <person name="Nichols A."/>
            <person name="Cepeda A.J."/>
            <person name="Yan W."/>
            <person name="Fan B."/>
            <person name="Jiang Y."/>
            <person name="Adhikari A."/>
            <person name="Zheng C.-J."/>
            <person name="Schuster L."/>
            <person name="Cowan T.M."/>
            <person name="Smanski M.J."/>
            <person name="Chevrette M.G."/>
            <person name="De Carvalho L.P.S."/>
            <person name="Shen B."/>
        </authorList>
    </citation>
    <scope>NUCLEOTIDE SEQUENCE [LARGE SCALE GENOMIC DNA]</scope>
    <source>
        <strain evidence="5 6">NPDC049503</strain>
    </source>
</reference>
<dbReference type="Gene3D" id="1.20.120.1910">
    <property type="entry name" value="Cysteine-tRNA ligase, C-terminal anti-codon recognition domain"/>
    <property type="match status" value="1"/>
</dbReference>
<gene>
    <name evidence="5" type="ORF">ACIBP5_27340</name>
</gene>
<evidence type="ECO:0000259" key="3">
    <source>
        <dbReference type="Pfam" id="PF23493"/>
    </source>
</evidence>
<dbReference type="InterPro" id="IPR056411">
    <property type="entry name" value="CysS_C"/>
</dbReference>
<evidence type="ECO:0008006" key="7">
    <source>
        <dbReference type="Google" id="ProtNLM"/>
    </source>
</evidence>
<dbReference type="EMBL" id="JBITMB010000006">
    <property type="protein sequence ID" value="MFI7443701.1"/>
    <property type="molecule type" value="Genomic_DNA"/>
</dbReference>
<proteinExistence type="predicted"/>
<feature type="transmembrane region" description="Helical" evidence="2">
    <location>
        <begin position="21"/>
        <end position="46"/>
    </location>
</feature>
<evidence type="ECO:0000256" key="2">
    <source>
        <dbReference type="SAM" id="Phobius"/>
    </source>
</evidence>
<sequence length="243" mass="26132">MPSGAPSRGATVLGPTAGQRGLFWIGFPLLGAGAGWLLKLLVGWVSSLPWTPFEGPLRLIGSIPPAPLTIGAVAVGVVAGLLLALLAEHYYVTVTVDDDRVTVVCRDSRQEVPREAVAGVFHDAKQLVLLGHDTGELVRRGGDLPSEERLVAAFQAHGYPWLADGDPYQEDFRRWVEGHPDLSAAAHAILKARARAVEKGDADDAEELRVELAKLGVVVRDEKKRQHWRRAGTPDELDAPGSP</sequence>
<accession>A0ABW8AA88</accession>
<keyword evidence="2" id="KW-1133">Transmembrane helix</keyword>
<dbReference type="RefSeq" id="WP_397023856.1">
    <property type="nucleotide sequence ID" value="NZ_JBITMB010000006.1"/>
</dbReference>
<name>A0ABW8AA88_9ACTN</name>
<feature type="region of interest" description="Disordered" evidence="1">
    <location>
        <begin position="224"/>
        <end position="243"/>
    </location>
</feature>
<feature type="domain" description="Cysteinyl-tRNA ligase anticodon binding" evidence="3">
    <location>
        <begin position="179"/>
        <end position="229"/>
    </location>
</feature>
<comment type="caution">
    <text evidence="5">The sequence shown here is derived from an EMBL/GenBank/DDBJ whole genome shotgun (WGS) entry which is preliminary data.</text>
</comment>
<keyword evidence="2" id="KW-0812">Transmembrane</keyword>
<dbReference type="Proteomes" id="UP001612928">
    <property type="component" value="Unassembled WGS sequence"/>
</dbReference>
<evidence type="ECO:0000313" key="6">
    <source>
        <dbReference type="Proteomes" id="UP001612928"/>
    </source>
</evidence>
<keyword evidence="6" id="KW-1185">Reference proteome</keyword>
<organism evidence="5 6">
    <name type="scientific">Nonomuraea indica</name>
    <dbReference type="NCBI Taxonomy" id="1581193"/>
    <lineage>
        <taxon>Bacteria</taxon>
        <taxon>Bacillati</taxon>
        <taxon>Actinomycetota</taxon>
        <taxon>Actinomycetes</taxon>
        <taxon>Streptosporangiales</taxon>
        <taxon>Streptosporangiaceae</taxon>
        <taxon>Nonomuraea</taxon>
    </lineage>
</organism>
<dbReference type="Pfam" id="PF23494">
    <property type="entry name" value="bPH_10"/>
    <property type="match status" value="1"/>
</dbReference>
<dbReference type="Pfam" id="PF23493">
    <property type="entry name" value="CysS_C"/>
    <property type="match status" value="1"/>
</dbReference>
<keyword evidence="2" id="KW-0472">Membrane</keyword>
<evidence type="ECO:0000256" key="1">
    <source>
        <dbReference type="SAM" id="MobiDB-lite"/>
    </source>
</evidence>
<feature type="transmembrane region" description="Helical" evidence="2">
    <location>
        <begin position="66"/>
        <end position="87"/>
    </location>
</feature>
<feature type="domain" description="YqeB PH" evidence="4">
    <location>
        <begin position="11"/>
        <end position="161"/>
    </location>
</feature>
<evidence type="ECO:0000313" key="5">
    <source>
        <dbReference type="EMBL" id="MFI7443701.1"/>
    </source>
</evidence>
<dbReference type="InterPro" id="IPR057798">
    <property type="entry name" value="PH_YqeB"/>
</dbReference>